<gene>
    <name evidence="4" type="ORF">CVS29_04315</name>
</gene>
<evidence type="ECO:0000313" key="4">
    <source>
        <dbReference type="EMBL" id="PXA66797.1"/>
    </source>
</evidence>
<dbReference type="InterPro" id="IPR008920">
    <property type="entry name" value="TF_FadR/GntR_C"/>
</dbReference>
<keyword evidence="1" id="KW-0805">Transcription regulation</keyword>
<evidence type="ECO:0000256" key="2">
    <source>
        <dbReference type="ARBA" id="ARBA00023125"/>
    </source>
</evidence>
<dbReference type="InterPro" id="IPR000524">
    <property type="entry name" value="Tscrpt_reg_HTH_GntR"/>
</dbReference>
<dbReference type="InterPro" id="IPR011711">
    <property type="entry name" value="GntR_C"/>
</dbReference>
<accession>A0A2V3DTQ6</accession>
<keyword evidence="3" id="KW-0804">Transcription</keyword>
<organism evidence="4 5">
    <name type="scientific">Arthrobacter psychrochitiniphilus</name>
    <dbReference type="NCBI Taxonomy" id="291045"/>
    <lineage>
        <taxon>Bacteria</taxon>
        <taxon>Bacillati</taxon>
        <taxon>Actinomycetota</taxon>
        <taxon>Actinomycetes</taxon>
        <taxon>Micrococcales</taxon>
        <taxon>Micrococcaceae</taxon>
        <taxon>Arthrobacter</taxon>
    </lineage>
</organism>
<dbReference type="InterPro" id="IPR036388">
    <property type="entry name" value="WH-like_DNA-bd_sf"/>
</dbReference>
<dbReference type="EMBL" id="QHLZ01000002">
    <property type="protein sequence ID" value="PXA66797.1"/>
    <property type="molecule type" value="Genomic_DNA"/>
</dbReference>
<dbReference type="AlphaFoldDB" id="A0A2V3DTQ6"/>
<sequence>MPTPPPQGIHKRSLLRNDVYDSIRDAIVNGTFAPGERLRDPELEAWLGVSRTPIREALLRLERAGLIIAQPGRATIVAPLDAASTVNAQQVVAAMHELAARLAVPLLSEQDLAAMTAANVRFAAAIKKNDADAASAADDQFHAVLVGACGNDMVPTMLDQAMPLLRRVERQRFSSHDAQHSVSAHADIIKLATAGDADGAALATRANWLALGIQAVAEETTA</sequence>
<dbReference type="SMART" id="SM00895">
    <property type="entry name" value="FCD"/>
    <property type="match status" value="1"/>
</dbReference>
<keyword evidence="5" id="KW-1185">Reference proteome</keyword>
<dbReference type="SUPFAM" id="SSF46785">
    <property type="entry name" value="Winged helix' DNA-binding domain"/>
    <property type="match status" value="1"/>
</dbReference>
<dbReference type="Pfam" id="PF07729">
    <property type="entry name" value="FCD"/>
    <property type="match status" value="1"/>
</dbReference>
<protein>
    <submittedName>
        <fullName evidence="4">GntR family transcriptional regulator</fullName>
    </submittedName>
</protein>
<name>A0A2V3DTQ6_9MICC</name>
<dbReference type="Proteomes" id="UP000246303">
    <property type="component" value="Unassembled WGS sequence"/>
</dbReference>
<evidence type="ECO:0000313" key="5">
    <source>
        <dbReference type="Proteomes" id="UP000246303"/>
    </source>
</evidence>
<proteinExistence type="predicted"/>
<dbReference type="SMART" id="SM00345">
    <property type="entry name" value="HTH_GNTR"/>
    <property type="match status" value="1"/>
</dbReference>
<dbReference type="Pfam" id="PF00392">
    <property type="entry name" value="GntR"/>
    <property type="match status" value="1"/>
</dbReference>
<reference evidence="4 5" key="1">
    <citation type="submission" date="2018-05" db="EMBL/GenBank/DDBJ databases">
        <title>Genetic diversity of glacier-inhabiting Cryobacterium bacteria in China and description of Cryobacterium mengkeensis sp. nov. and Arthrobacter glacialis sp. nov.</title>
        <authorList>
            <person name="Liu Q."/>
            <person name="Xin Y.-H."/>
        </authorList>
    </citation>
    <scope>NUCLEOTIDE SEQUENCE [LARGE SCALE GENOMIC DNA]</scope>
    <source>
        <strain evidence="4 5">GP3</strain>
    </source>
</reference>
<dbReference type="PANTHER" id="PTHR43537">
    <property type="entry name" value="TRANSCRIPTIONAL REGULATOR, GNTR FAMILY"/>
    <property type="match status" value="1"/>
</dbReference>
<comment type="caution">
    <text evidence="4">The sequence shown here is derived from an EMBL/GenBank/DDBJ whole genome shotgun (WGS) entry which is preliminary data.</text>
</comment>
<dbReference type="GO" id="GO:0003700">
    <property type="term" value="F:DNA-binding transcription factor activity"/>
    <property type="evidence" value="ECO:0007669"/>
    <property type="project" value="InterPro"/>
</dbReference>
<dbReference type="PROSITE" id="PS50949">
    <property type="entry name" value="HTH_GNTR"/>
    <property type="match status" value="1"/>
</dbReference>
<evidence type="ECO:0000256" key="1">
    <source>
        <dbReference type="ARBA" id="ARBA00023015"/>
    </source>
</evidence>
<dbReference type="Gene3D" id="1.20.120.530">
    <property type="entry name" value="GntR ligand-binding domain-like"/>
    <property type="match status" value="1"/>
</dbReference>
<dbReference type="PANTHER" id="PTHR43537:SF24">
    <property type="entry name" value="GLUCONATE OPERON TRANSCRIPTIONAL REPRESSOR"/>
    <property type="match status" value="1"/>
</dbReference>
<dbReference type="InterPro" id="IPR036390">
    <property type="entry name" value="WH_DNA-bd_sf"/>
</dbReference>
<dbReference type="GO" id="GO:0003677">
    <property type="term" value="F:DNA binding"/>
    <property type="evidence" value="ECO:0007669"/>
    <property type="project" value="UniProtKB-KW"/>
</dbReference>
<dbReference type="OrthoDB" id="8680240at2"/>
<evidence type="ECO:0000256" key="3">
    <source>
        <dbReference type="ARBA" id="ARBA00023163"/>
    </source>
</evidence>
<dbReference type="CDD" id="cd07377">
    <property type="entry name" value="WHTH_GntR"/>
    <property type="match status" value="1"/>
</dbReference>
<dbReference type="SUPFAM" id="SSF48008">
    <property type="entry name" value="GntR ligand-binding domain-like"/>
    <property type="match status" value="1"/>
</dbReference>
<dbReference type="RefSeq" id="WP_110105112.1">
    <property type="nucleotide sequence ID" value="NZ_JACBZZ010000001.1"/>
</dbReference>
<dbReference type="Gene3D" id="1.10.10.10">
    <property type="entry name" value="Winged helix-like DNA-binding domain superfamily/Winged helix DNA-binding domain"/>
    <property type="match status" value="1"/>
</dbReference>
<keyword evidence="2" id="KW-0238">DNA-binding</keyword>